<sequence length="326" mass="37823">MQLLHDSWIIFKELKLEDWINYVMGMPSVAIGLFESYHKEMGLSLFSLLQQSPCVVETFREVTKIVKQIDRFLYSTLSHALIEFENKRPYHNLPMEAGVIAGPLKVLLDQPDRYIIRRLKVLEARYTRYKIGPDIARGRAFDVRTDFFTAVSEQTAATMAWKMTQDVLRVFDNLNINEILLDGDHLRHLAEKWDQLSHDTEEIATAGGLDGKLRNIARELCKLRNHFCLCAVLNGMAQAQLQVESNLTGFTDAHENYRQYRAQLHTDPSLPFIYPFIIELRRGHHEVLKKIFSFLLYNQFVRGFQEATIADETDLYASSNTLYAMR</sequence>
<evidence type="ECO:0000313" key="1">
    <source>
        <dbReference type="EMBL" id="OGE47374.1"/>
    </source>
</evidence>
<dbReference type="EMBL" id="LXJU01000047">
    <property type="protein sequence ID" value="OGE47374.1"/>
    <property type="molecule type" value="Genomic_DNA"/>
</dbReference>
<evidence type="ECO:0000313" key="2">
    <source>
        <dbReference type="Proteomes" id="UP000177622"/>
    </source>
</evidence>
<dbReference type="Proteomes" id="UP000177622">
    <property type="component" value="Unassembled WGS sequence"/>
</dbReference>
<name>A0A1F5L2E7_PENAI</name>
<keyword evidence="2" id="KW-1185">Reference proteome</keyword>
<evidence type="ECO:0008006" key="3">
    <source>
        <dbReference type="Google" id="ProtNLM"/>
    </source>
</evidence>
<accession>A0A1F5L2E7</accession>
<dbReference type="STRING" id="1835702.A0A1F5L2E7"/>
<reference evidence="1 2" key="1">
    <citation type="journal article" date="2016" name="Sci. Rep.">
        <title>Penicillium arizonense, a new, genome sequenced fungal species, reveals a high chemical diversity in secreted metabolites.</title>
        <authorList>
            <person name="Grijseels S."/>
            <person name="Nielsen J.C."/>
            <person name="Randelovic M."/>
            <person name="Nielsen J."/>
            <person name="Nielsen K.F."/>
            <person name="Workman M."/>
            <person name="Frisvad J.C."/>
        </authorList>
    </citation>
    <scope>NUCLEOTIDE SEQUENCE [LARGE SCALE GENOMIC DNA]</scope>
    <source>
        <strain evidence="1 2">CBS 141311</strain>
    </source>
</reference>
<organism evidence="1 2">
    <name type="scientific">Penicillium arizonense</name>
    <dbReference type="NCBI Taxonomy" id="1835702"/>
    <lineage>
        <taxon>Eukaryota</taxon>
        <taxon>Fungi</taxon>
        <taxon>Dikarya</taxon>
        <taxon>Ascomycota</taxon>
        <taxon>Pezizomycotina</taxon>
        <taxon>Eurotiomycetes</taxon>
        <taxon>Eurotiomycetidae</taxon>
        <taxon>Eurotiales</taxon>
        <taxon>Aspergillaceae</taxon>
        <taxon>Penicillium</taxon>
    </lineage>
</organism>
<proteinExistence type="predicted"/>
<protein>
    <recommendedName>
        <fullName evidence="3">Ras-GEF domain-containing protein</fullName>
    </recommendedName>
</protein>
<dbReference type="OrthoDB" id="4343142at2759"/>
<dbReference type="RefSeq" id="XP_022482833.1">
    <property type="nucleotide sequence ID" value="XM_022637321.1"/>
</dbReference>
<dbReference type="AlphaFoldDB" id="A0A1F5L2E7"/>
<dbReference type="GeneID" id="34582055"/>
<comment type="caution">
    <text evidence="1">The sequence shown here is derived from an EMBL/GenBank/DDBJ whole genome shotgun (WGS) entry which is preliminary data.</text>
</comment>
<gene>
    <name evidence="1" type="ORF">PENARI_c047G11299</name>
</gene>